<reference evidence="2" key="1">
    <citation type="journal article" date="2023" name="Mol. Phylogenet. Evol.">
        <title>Genome-scale phylogeny and comparative genomics of the fungal order Sordariales.</title>
        <authorList>
            <person name="Hensen N."/>
            <person name="Bonometti L."/>
            <person name="Westerberg I."/>
            <person name="Brannstrom I.O."/>
            <person name="Guillou S."/>
            <person name="Cros-Aarteil S."/>
            <person name="Calhoun S."/>
            <person name="Haridas S."/>
            <person name="Kuo A."/>
            <person name="Mondo S."/>
            <person name="Pangilinan J."/>
            <person name="Riley R."/>
            <person name="LaButti K."/>
            <person name="Andreopoulos B."/>
            <person name="Lipzen A."/>
            <person name="Chen C."/>
            <person name="Yan M."/>
            <person name="Daum C."/>
            <person name="Ng V."/>
            <person name="Clum A."/>
            <person name="Steindorff A."/>
            <person name="Ohm R.A."/>
            <person name="Martin F."/>
            <person name="Silar P."/>
            <person name="Natvig D.O."/>
            <person name="Lalanne C."/>
            <person name="Gautier V."/>
            <person name="Ament-Velasquez S.L."/>
            <person name="Kruys A."/>
            <person name="Hutchinson M.I."/>
            <person name="Powell A.J."/>
            <person name="Barry K."/>
            <person name="Miller A.N."/>
            <person name="Grigoriev I.V."/>
            <person name="Debuchy R."/>
            <person name="Gladieux P."/>
            <person name="Hiltunen Thoren M."/>
            <person name="Johannesson H."/>
        </authorList>
    </citation>
    <scope>NUCLEOTIDE SEQUENCE</scope>
    <source>
        <strain evidence="2">CBS 560.94</strain>
    </source>
</reference>
<dbReference type="PANTHER" id="PTHR40132:SF1">
    <property type="entry name" value="PRE-MRNA-SPLICING FACTOR 38B"/>
    <property type="match status" value="1"/>
</dbReference>
<evidence type="ECO:0008006" key="4">
    <source>
        <dbReference type="Google" id="ProtNLM"/>
    </source>
</evidence>
<feature type="compositionally biased region" description="Basic residues" evidence="1">
    <location>
        <begin position="165"/>
        <end position="176"/>
    </location>
</feature>
<feature type="compositionally biased region" description="Basic and acidic residues" evidence="1">
    <location>
        <begin position="232"/>
        <end position="252"/>
    </location>
</feature>
<feature type="compositionally biased region" description="Basic residues" evidence="1">
    <location>
        <begin position="222"/>
        <end position="231"/>
    </location>
</feature>
<dbReference type="PANTHER" id="PTHR40132">
    <property type="entry name" value="PRE-MRNA-SPLICING FACTOR 38B"/>
    <property type="match status" value="1"/>
</dbReference>
<dbReference type="GeneID" id="87863076"/>
<feature type="region of interest" description="Disordered" evidence="1">
    <location>
        <begin position="76"/>
        <end position="327"/>
    </location>
</feature>
<keyword evidence="3" id="KW-1185">Reference proteome</keyword>
<feature type="region of interest" description="Disordered" evidence="1">
    <location>
        <begin position="357"/>
        <end position="402"/>
    </location>
</feature>
<feature type="compositionally biased region" description="Basic and acidic residues" evidence="1">
    <location>
        <begin position="117"/>
        <end position="164"/>
    </location>
</feature>
<feature type="compositionally biased region" description="Basic and acidic residues" evidence="1">
    <location>
        <begin position="365"/>
        <end position="402"/>
    </location>
</feature>
<protein>
    <recommendedName>
        <fullName evidence="4">Pre-mRNA-splicing factor 38B</fullName>
    </recommendedName>
</protein>
<reference evidence="2" key="2">
    <citation type="submission" date="2023-06" db="EMBL/GenBank/DDBJ databases">
        <authorList>
            <consortium name="Lawrence Berkeley National Laboratory"/>
            <person name="Haridas S."/>
            <person name="Hensen N."/>
            <person name="Bonometti L."/>
            <person name="Westerberg I."/>
            <person name="Brannstrom I.O."/>
            <person name="Guillou S."/>
            <person name="Cros-Aarteil S."/>
            <person name="Calhoun S."/>
            <person name="Kuo A."/>
            <person name="Mondo S."/>
            <person name="Pangilinan J."/>
            <person name="Riley R."/>
            <person name="Labutti K."/>
            <person name="Andreopoulos B."/>
            <person name="Lipzen A."/>
            <person name="Chen C."/>
            <person name="Yanf M."/>
            <person name="Daum C."/>
            <person name="Ng V."/>
            <person name="Clum A."/>
            <person name="Steindorff A."/>
            <person name="Ohm R."/>
            <person name="Martin F."/>
            <person name="Silar P."/>
            <person name="Natvig D."/>
            <person name="Lalanne C."/>
            <person name="Gautier V."/>
            <person name="Ament-Velasquez S.L."/>
            <person name="Kruys A."/>
            <person name="Hutchinson M.I."/>
            <person name="Powell A.J."/>
            <person name="Barry K."/>
            <person name="Miller A.N."/>
            <person name="Grigoriev I.V."/>
            <person name="Debuchy R."/>
            <person name="Gladieux P."/>
            <person name="Thoren M.H."/>
            <person name="Johannesson H."/>
        </authorList>
    </citation>
    <scope>NUCLEOTIDE SEQUENCE</scope>
    <source>
        <strain evidence="2">CBS 560.94</strain>
    </source>
</reference>
<evidence type="ECO:0000313" key="2">
    <source>
        <dbReference type="EMBL" id="KAK3354549.1"/>
    </source>
</evidence>
<dbReference type="RefSeq" id="XP_062685927.1">
    <property type="nucleotide sequence ID" value="XM_062825922.1"/>
</dbReference>
<evidence type="ECO:0000313" key="3">
    <source>
        <dbReference type="Proteomes" id="UP001278500"/>
    </source>
</evidence>
<feature type="compositionally biased region" description="Pro residues" evidence="1">
    <location>
        <begin position="281"/>
        <end position="293"/>
    </location>
</feature>
<gene>
    <name evidence="2" type="ORF">B0H65DRAFT_448855</name>
</gene>
<feature type="compositionally biased region" description="Basic and acidic residues" evidence="1">
    <location>
        <begin position="177"/>
        <end position="188"/>
    </location>
</feature>
<proteinExistence type="predicted"/>
<sequence>MGNDTMITDDYVAELLAKEASEASIKYSSMGLEAFRSTKPANKAKPNTNFLTRIIRETDSHNAAIKAKEAAEAQARLSGLEEAEEKKRLKTNPSLQDIRRRQLGAISSLLSGQKQRRGTEEDVRSSARTTSSKDHKDRKSSDKEKSKRGESRRSDNEDTKDTSRERRHHHHHHRHHKDEERSSREERRHRDRSRSRSPRHRERRHRHRSRSPLSSDQEGAKHSRSSLKSRSSRSEKESRSRKDRDIIPEKSSTHRRHGRLAEKELSENEDSDPLEDLIGPAAPPPVDAYPPPVRTRGRGAGRGGAAMDGRFANDYDPSEDMQLDETDLKVSKNDDWDDMVESFRDRQKWLKQGADRLRAAGFSEEDIKKWEKTGPNGEKDIEDVKWTKAGEKREWDRGKEAN</sequence>
<feature type="compositionally biased region" description="Basic residues" evidence="1">
    <location>
        <begin position="189"/>
        <end position="210"/>
    </location>
</feature>
<feature type="compositionally biased region" description="Acidic residues" evidence="1">
    <location>
        <begin position="316"/>
        <end position="325"/>
    </location>
</feature>
<accession>A0AAE0JPA5</accession>
<dbReference type="EMBL" id="JAUEPP010000001">
    <property type="protein sequence ID" value="KAK3354549.1"/>
    <property type="molecule type" value="Genomic_DNA"/>
</dbReference>
<name>A0AAE0JPA5_9PEZI</name>
<dbReference type="Proteomes" id="UP001278500">
    <property type="component" value="Unassembled WGS sequence"/>
</dbReference>
<dbReference type="AlphaFoldDB" id="A0AAE0JPA5"/>
<evidence type="ECO:0000256" key="1">
    <source>
        <dbReference type="SAM" id="MobiDB-lite"/>
    </source>
</evidence>
<comment type="caution">
    <text evidence="2">The sequence shown here is derived from an EMBL/GenBank/DDBJ whole genome shotgun (WGS) entry which is preliminary data.</text>
</comment>
<organism evidence="2 3">
    <name type="scientific">Neurospora tetraspora</name>
    <dbReference type="NCBI Taxonomy" id="94610"/>
    <lineage>
        <taxon>Eukaryota</taxon>
        <taxon>Fungi</taxon>
        <taxon>Dikarya</taxon>
        <taxon>Ascomycota</taxon>
        <taxon>Pezizomycotina</taxon>
        <taxon>Sordariomycetes</taxon>
        <taxon>Sordariomycetidae</taxon>
        <taxon>Sordariales</taxon>
        <taxon>Sordariaceae</taxon>
        <taxon>Neurospora</taxon>
    </lineage>
</organism>